<keyword evidence="4" id="KW-1185">Reference proteome</keyword>
<gene>
    <name evidence="3" type="ORF">CITCOLO1_LOCUS16102</name>
</gene>
<keyword evidence="2" id="KW-0472">Membrane</keyword>
<name>A0ABP0YWY7_9ROSI</name>
<reference evidence="3 4" key="1">
    <citation type="submission" date="2024-03" db="EMBL/GenBank/DDBJ databases">
        <authorList>
            <person name="Gkanogiannis A."/>
            <person name="Becerra Lopez-Lavalle L."/>
        </authorList>
    </citation>
    <scope>NUCLEOTIDE SEQUENCE [LARGE SCALE GENOMIC DNA]</scope>
</reference>
<protein>
    <submittedName>
        <fullName evidence="3">Uncharacterized protein</fullName>
    </submittedName>
</protein>
<dbReference type="EMBL" id="OZ021740">
    <property type="protein sequence ID" value="CAK9323888.1"/>
    <property type="molecule type" value="Genomic_DNA"/>
</dbReference>
<keyword evidence="2" id="KW-1133">Transmembrane helix</keyword>
<dbReference type="Proteomes" id="UP001642487">
    <property type="component" value="Chromosome 6"/>
</dbReference>
<evidence type="ECO:0000256" key="1">
    <source>
        <dbReference type="SAM" id="MobiDB-lite"/>
    </source>
</evidence>
<feature type="transmembrane region" description="Helical" evidence="2">
    <location>
        <begin position="20"/>
        <end position="42"/>
    </location>
</feature>
<evidence type="ECO:0000313" key="3">
    <source>
        <dbReference type="EMBL" id="CAK9323888.1"/>
    </source>
</evidence>
<evidence type="ECO:0000256" key="2">
    <source>
        <dbReference type="SAM" id="Phobius"/>
    </source>
</evidence>
<proteinExistence type="predicted"/>
<keyword evidence="2" id="KW-0812">Transmembrane</keyword>
<accession>A0ABP0YWY7</accession>
<organism evidence="3 4">
    <name type="scientific">Citrullus colocynthis</name>
    <name type="common">colocynth</name>
    <dbReference type="NCBI Taxonomy" id="252529"/>
    <lineage>
        <taxon>Eukaryota</taxon>
        <taxon>Viridiplantae</taxon>
        <taxon>Streptophyta</taxon>
        <taxon>Embryophyta</taxon>
        <taxon>Tracheophyta</taxon>
        <taxon>Spermatophyta</taxon>
        <taxon>Magnoliopsida</taxon>
        <taxon>eudicotyledons</taxon>
        <taxon>Gunneridae</taxon>
        <taxon>Pentapetalae</taxon>
        <taxon>rosids</taxon>
        <taxon>fabids</taxon>
        <taxon>Cucurbitales</taxon>
        <taxon>Cucurbitaceae</taxon>
        <taxon>Benincaseae</taxon>
        <taxon>Citrullus</taxon>
    </lineage>
</organism>
<evidence type="ECO:0000313" key="4">
    <source>
        <dbReference type="Proteomes" id="UP001642487"/>
    </source>
</evidence>
<sequence length="79" mass="9138">MIHLESAPLLSLAGSHGSPFYIKLWCCFQSVLKTIFCFFFPFDFDRRSISINNGSNRRYKSPSKRSPIPQDLLPITQRN</sequence>
<feature type="region of interest" description="Disordered" evidence="1">
    <location>
        <begin position="55"/>
        <end position="79"/>
    </location>
</feature>